<evidence type="ECO:0000313" key="2">
    <source>
        <dbReference type="EMBL" id="GAA1535148.1"/>
    </source>
</evidence>
<reference evidence="3" key="1">
    <citation type="journal article" date="2019" name="Int. J. Syst. Evol. Microbiol.">
        <title>The Global Catalogue of Microorganisms (GCM) 10K type strain sequencing project: providing services to taxonomists for standard genome sequencing and annotation.</title>
        <authorList>
            <consortium name="The Broad Institute Genomics Platform"/>
            <consortium name="The Broad Institute Genome Sequencing Center for Infectious Disease"/>
            <person name="Wu L."/>
            <person name="Ma J."/>
        </authorList>
    </citation>
    <scope>NUCLEOTIDE SEQUENCE [LARGE SCALE GENOMIC DNA]</scope>
    <source>
        <strain evidence="3">JCM 15933</strain>
    </source>
</reference>
<protein>
    <submittedName>
        <fullName evidence="2">Uncharacterized protein</fullName>
    </submittedName>
</protein>
<gene>
    <name evidence="2" type="ORF">GCM10009827_061720</name>
</gene>
<dbReference type="EMBL" id="BAAAQD010000013">
    <property type="protein sequence ID" value="GAA1535148.1"/>
    <property type="molecule type" value="Genomic_DNA"/>
</dbReference>
<comment type="caution">
    <text evidence="2">The sequence shown here is derived from an EMBL/GenBank/DDBJ whole genome shotgun (WGS) entry which is preliminary data.</text>
</comment>
<proteinExistence type="predicted"/>
<feature type="compositionally biased region" description="Basic and acidic residues" evidence="1">
    <location>
        <begin position="101"/>
        <end position="110"/>
    </location>
</feature>
<feature type="compositionally biased region" description="Basic and acidic residues" evidence="1">
    <location>
        <begin position="117"/>
        <end position="141"/>
    </location>
</feature>
<accession>A0ABP4M287</accession>
<name>A0ABP4M287_9ACTN</name>
<feature type="region of interest" description="Disordered" evidence="1">
    <location>
        <begin position="99"/>
        <end position="149"/>
    </location>
</feature>
<dbReference type="Proteomes" id="UP001501470">
    <property type="component" value="Unassembled WGS sequence"/>
</dbReference>
<keyword evidence="3" id="KW-1185">Reference proteome</keyword>
<evidence type="ECO:0000256" key="1">
    <source>
        <dbReference type="SAM" id="MobiDB-lite"/>
    </source>
</evidence>
<evidence type="ECO:0000313" key="3">
    <source>
        <dbReference type="Proteomes" id="UP001501470"/>
    </source>
</evidence>
<sequence length="149" mass="16350">MPAGQALYLWLVSEPVRVVSNTVDHDGTEADQPCAEPAETIIAAPTLDQAGRVPHQPAAHPICLGVEVILEVDQIFVREPGQCRCEPVASLDRIGGFLRRPRNERPESGKIHVPHHVVRDARSSSERRAASTRLHQRDLGGGRRHVSRG</sequence>
<organism evidence="2 3">
    <name type="scientific">Dactylosporangium maewongense</name>
    <dbReference type="NCBI Taxonomy" id="634393"/>
    <lineage>
        <taxon>Bacteria</taxon>
        <taxon>Bacillati</taxon>
        <taxon>Actinomycetota</taxon>
        <taxon>Actinomycetes</taxon>
        <taxon>Micromonosporales</taxon>
        <taxon>Micromonosporaceae</taxon>
        <taxon>Dactylosporangium</taxon>
    </lineage>
</organism>